<dbReference type="AlphaFoldDB" id="A0A7W3QLK5"/>
<feature type="domain" description="Alpha/beta hydrolase fold-3" evidence="2">
    <location>
        <begin position="83"/>
        <end position="287"/>
    </location>
</feature>
<sequence>MPVLPELRPMLERIAAARAQQAVPPSLAEQRAMIAAQQPMRLRLVAPAPKADRAEHRVPVPGGEIAVRVFTPPGADGPLPVHLHVHGGGWWLGSHEPHDVACARLAVDAGCAVVSPDHRLAPEHPFPAPAEDVYATLLWTVEHAAGLGVDPGRVSVGGVSSGGNLAAAAALMARDRGGPALAAQLLEVAPLDLTLTALADVGPVPGLPLTREDMARYVARYAAGAPREHPYLSPLRAGDLSGLPPARIMTAEYDLLRDDGERYAARLAEAGVPAAVTRWAGHLHGSHEMTALLRSAREWQALNAEFLRERLRR</sequence>
<dbReference type="Proteomes" id="UP000572680">
    <property type="component" value="Unassembled WGS sequence"/>
</dbReference>
<organism evidence="3 4">
    <name type="scientific">Actinomadura namibiensis</name>
    <dbReference type="NCBI Taxonomy" id="182080"/>
    <lineage>
        <taxon>Bacteria</taxon>
        <taxon>Bacillati</taxon>
        <taxon>Actinomycetota</taxon>
        <taxon>Actinomycetes</taxon>
        <taxon>Streptosporangiales</taxon>
        <taxon>Thermomonosporaceae</taxon>
        <taxon>Actinomadura</taxon>
    </lineage>
</organism>
<dbReference type="GO" id="GO:0016787">
    <property type="term" value="F:hydrolase activity"/>
    <property type="evidence" value="ECO:0007669"/>
    <property type="project" value="UniProtKB-KW"/>
</dbReference>
<gene>
    <name evidence="3" type="ORF">HNR61_002734</name>
</gene>
<evidence type="ECO:0000313" key="4">
    <source>
        <dbReference type="Proteomes" id="UP000572680"/>
    </source>
</evidence>
<dbReference type="Gene3D" id="3.40.50.1820">
    <property type="entry name" value="alpha/beta hydrolase"/>
    <property type="match status" value="1"/>
</dbReference>
<reference evidence="3 4" key="1">
    <citation type="submission" date="2020-08" db="EMBL/GenBank/DDBJ databases">
        <title>Genomic Encyclopedia of Type Strains, Phase IV (KMG-IV): sequencing the most valuable type-strain genomes for metagenomic binning, comparative biology and taxonomic classification.</title>
        <authorList>
            <person name="Goeker M."/>
        </authorList>
    </citation>
    <scope>NUCLEOTIDE SEQUENCE [LARGE SCALE GENOMIC DNA]</scope>
    <source>
        <strain evidence="3 4">DSM 44197</strain>
    </source>
</reference>
<evidence type="ECO:0000256" key="1">
    <source>
        <dbReference type="ARBA" id="ARBA00022801"/>
    </source>
</evidence>
<protein>
    <submittedName>
        <fullName evidence="3">Acetyl esterase</fullName>
        <ecNumber evidence="3">3.1.1.-</ecNumber>
    </submittedName>
</protein>
<dbReference type="Pfam" id="PF07859">
    <property type="entry name" value="Abhydrolase_3"/>
    <property type="match status" value="1"/>
</dbReference>
<evidence type="ECO:0000313" key="3">
    <source>
        <dbReference type="EMBL" id="MBA8951103.1"/>
    </source>
</evidence>
<dbReference type="InterPro" id="IPR050300">
    <property type="entry name" value="GDXG_lipolytic_enzyme"/>
</dbReference>
<accession>A0A7W3QLK5</accession>
<keyword evidence="1 3" id="KW-0378">Hydrolase</keyword>
<dbReference type="RefSeq" id="WP_182843486.1">
    <property type="nucleotide sequence ID" value="NZ_BAAALP010000009.1"/>
</dbReference>
<dbReference type="PANTHER" id="PTHR48081:SF8">
    <property type="entry name" value="ALPHA_BETA HYDROLASE FOLD-3 DOMAIN-CONTAINING PROTEIN-RELATED"/>
    <property type="match status" value="1"/>
</dbReference>
<comment type="caution">
    <text evidence="3">The sequence shown here is derived from an EMBL/GenBank/DDBJ whole genome shotgun (WGS) entry which is preliminary data.</text>
</comment>
<keyword evidence="4" id="KW-1185">Reference proteome</keyword>
<dbReference type="EMBL" id="JACJIA010000003">
    <property type="protein sequence ID" value="MBA8951103.1"/>
    <property type="molecule type" value="Genomic_DNA"/>
</dbReference>
<dbReference type="SUPFAM" id="SSF53474">
    <property type="entry name" value="alpha/beta-Hydrolases"/>
    <property type="match status" value="1"/>
</dbReference>
<dbReference type="EC" id="3.1.1.-" evidence="3"/>
<dbReference type="InterPro" id="IPR013094">
    <property type="entry name" value="AB_hydrolase_3"/>
</dbReference>
<proteinExistence type="predicted"/>
<dbReference type="InterPro" id="IPR029058">
    <property type="entry name" value="AB_hydrolase_fold"/>
</dbReference>
<evidence type="ECO:0000259" key="2">
    <source>
        <dbReference type="Pfam" id="PF07859"/>
    </source>
</evidence>
<dbReference type="PANTHER" id="PTHR48081">
    <property type="entry name" value="AB HYDROLASE SUPERFAMILY PROTEIN C4A8.06C"/>
    <property type="match status" value="1"/>
</dbReference>
<name>A0A7W3QLK5_ACTNM</name>